<dbReference type="InterPro" id="IPR016161">
    <property type="entry name" value="Ald_DH/histidinol_DH"/>
</dbReference>
<feature type="active site" evidence="4">
    <location>
        <position position="248"/>
    </location>
</feature>
<dbReference type="EMBL" id="BLLK01000022">
    <property type="protein sequence ID" value="GFH46047.1"/>
    <property type="molecule type" value="Genomic_DNA"/>
</dbReference>
<dbReference type="Gene3D" id="3.40.309.10">
    <property type="entry name" value="Aldehyde Dehydrogenase, Chain A, domain 2"/>
    <property type="match status" value="1"/>
</dbReference>
<dbReference type="Pfam" id="PF00171">
    <property type="entry name" value="Aldedh"/>
    <property type="match status" value="1"/>
</dbReference>
<dbReference type="PROSITE" id="PS00070">
    <property type="entry name" value="ALDEHYDE_DEHYDR_CYS"/>
    <property type="match status" value="1"/>
</dbReference>
<evidence type="ECO:0000256" key="4">
    <source>
        <dbReference type="PIRSR" id="PIRSR036492-1"/>
    </source>
</evidence>
<keyword evidence="7" id="KW-1185">Reference proteome</keyword>
<dbReference type="PIRSF" id="PIRSF036492">
    <property type="entry name" value="ALDH"/>
    <property type="match status" value="1"/>
</dbReference>
<dbReference type="AlphaFoldDB" id="A0AAD3CH73"/>
<feature type="active site" evidence="4">
    <location>
        <position position="212"/>
    </location>
</feature>
<accession>A0AAD3CH73</accession>
<dbReference type="InterPro" id="IPR016162">
    <property type="entry name" value="Ald_DH_N"/>
</dbReference>
<sequence>MTLNVDDILAPMKETRRKGDNLTLEWRLRQLDAMHLMITEKREDFIHALHKDLGKERTESIYSEILLVELEIKRFKKELRQWMKPKRVSYPGAIFPCVCEVQSVPLSDPCLIISPFNYPVGISLLPAVGSLGGGNPCVLKPSELCPTVSKVFAKMVPLYFDKGAFQVVEGGVDETTALLQHHYGLIHFTGSERVGRIVQSAAAKTLSPTVLELGGKTPTIITEDCPDDMNVVCHRLLGGKLLNAGQTCVAPDFVFCHRSKVDSFCKAAISTIEELFELKEGEKNKTSEFPSIVTENHAERLENMIKEAESKGGEIVYGGSKLCNKSCRYIPPTIVLNPDKDSVMMKEEIFGPVIPVIPFDTDDEAITNIHEIIPGIPLALYVFSKSKERYEYFMSKIPSASAMRNEAILQFVIPDFPFGGLGLSGLGSYQGKQSFDTFTHERTSLYHPCHALFEYGNLRYHPHTGTKGKALIFLIKNMPCVPSFTNKQLVLLSSLIIFLAVRGISSSLVDLASLLEVIASLLRDMSK</sequence>
<dbReference type="PANTHER" id="PTHR43570">
    <property type="entry name" value="ALDEHYDE DEHYDROGENASE"/>
    <property type="match status" value="1"/>
</dbReference>
<dbReference type="GO" id="GO:0005737">
    <property type="term" value="C:cytoplasm"/>
    <property type="evidence" value="ECO:0007669"/>
    <property type="project" value="TreeGrafter"/>
</dbReference>
<feature type="domain" description="Aldehyde dehydrogenase" evidence="5">
    <location>
        <begin position="5"/>
        <end position="442"/>
    </location>
</feature>
<dbReference type="GO" id="GO:0006081">
    <property type="term" value="P:aldehyde metabolic process"/>
    <property type="evidence" value="ECO:0007669"/>
    <property type="project" value="InterPro"/>
</dbReference>
<evidence type="ECO:0000256" key="3">
    <source>
        <dbReference type="PIRNR" id="PIRNR036492"/>
    </source>
</evidence>
<evidence type="ECO:0000313" key="7">
    <source>
        <dbReference type="Proteomes" id="UP001054902"/>
    </source>
</evidence>
<gene>
    <name evidence="6" type="ORF">CTEN210_02521</name>
</gene>
<dbReference type="PANTHER" id="PTHR43570:SF16">
    <property type="entry name" value="ALDEHYDE DEHYDROGENASE TYPE III, ISOFORM Q"/>
    <property type="match status" value="1"/>
</dbReference>
<dbReference type="InterPro" id="IPR012394">
    <property type="entry name" value="Aldehyde_DH_NAD(P)"/>
</dbReference>
<proteinExistence type="inferred from homology"/>
<evidence type="ECO:0000259" key="5">
    <source>
        <dbReference type="Pfam" id="PF00171"/>
    </source>
</evidence>
<dbReference type="InterPro" id="IPR015590">
    <property type="entry name" value="Aldehyde_DH_dom"/>
</dbReference>
<protein>
    <recommendedName>
        <fullName evidence="3">Aldehyde dehydrogenase</fullName>
    </recommendedName>
</protein>
<dbReference type="InterPro" id="IPR016160">
    <property type="entry name" value="Ald_DH_CS_CYS"/>
</dbReference>
<comment type="similarity">
    <text evidence="1 3">Belongs to the aldehyde dehydrogenase family.</text>
</comment>
<dbReference type="SUPFAM" id="SSF53720">
    <property type="entry name" value="ALDH-like"/>
    <property type="match status" value="1"/>
</dbReference>
<evidence type="ECO:0000256" key="1">
    <source>
        <dbReference type="ARBA" id="ARBA00009986"/>
    </source>
</evidence>
<organism evidence="6 7">
    <name type="scientific">Chaetoceros tenuissimus</name>
    <dbReference type="NCBI Taxonomy" id="426638"/>
    <lineage>
        <taxon>Eukaryota</taxon>
        <taxon>Sar</taxon>
        <taxon>Stramenopiles</taxon>
        <taxon>Ochrophyta</taxon>
        <taxon>Bacillariophyta</taxon>
        <taxon>Coscinodiscophyceae</taxon>
        <taxon>Chaetocerotophycidae</taxon>
        <taxon>Chaetocerotales</taxon>
        <taxon>Chaetocerotaceae</taxon>
        <taxon>Chaetoceros</taxon>
    </lineage>
</organism>
<dbReference type="InterPro" id="IPR016163">
    <property type="entry name" value="Ald_DH_C"/>
</dbReference>
<evidence type="ECO:0000313" key="6">
    <source>
        <dbReference type="EMBL" id="GFH46047.1"/>
    </source>
</evidence>
<dbReference type="GO" id="GO:0004029">
    <property type="term" value="F:aldehyde dehydrogenase (NAD+) activity"/>
    <property type="evidence" value="ECO:0007669"/>
    <property type="project" value="TreeGrafter"/>
</dbReference>
<dbReference type="Proteomes" id="UP001054902">
    <property type="component" value="Unassembled WGS sequence"/>
</dbReference>
<reference evidence="6 7" key="1">
    <citation type="journal article" date="2021" name="Sci. Rep.">
        <title>The genome of the diatom Chaetoceros tenuissimus carries an ancient integrated fragment of an extant virus.</title>
        <authorList>
            <person name="Hongo Y."/>
            <person name="Kimura K."/>
            <person name="Takaki Y."/>
            <person name="Yoshida Y."/>
            <person name="Baba S."/>
            <person name="Kobayashi G."/>
            <person name="Nagasaki K."/>
            <person name="Hano T."/>
            <person name="Tomaru Y."/>
        </authorList>
    </citation>
    <scope>NUCLEOTIDE SEQUENCE [LARGE SCALE GENOMIC DNA]</scope>
    <source>
        <strain evidence="6 7">NIES-3715</strain>
    </source>
</reference>
<name>A0AAD3CH73_9STRA</name>
<evidence type="ECO:0000256" key="2">
    <source>
        <dbReference type="ARBA" id="ARBA00023002"/>
    </source>
</evidence>
<dbReference type="Gene3D" id="3.40.605.10">
    <property type="entry name" value="Aldehyde Dehydrogenase, Chain A, domain 1"/>
    <property type="match status" value="1"/>
</dbReference>
<comment type="caution">
    <text evidence="6">The sequence shown here is derived from an EMBL/GenBank/DDBJ whole genome shotgun (WGS) entry which is preliminary data.</text>
</comment>
<keyword evidence="2 3" id="KW-0560">Oxidoreductase</keyword>